<sequence>MFKKNTWKVWFQLCIEARMQGTGNLIFFILLEKAVDCYDMNGRDTPFFLSKQKHM</sequence>
<evidence type="ECO:0000313" key="1">
    <source>
        <dbReference type="EMBL" id="JAD17346.1"/>
    </source>
</evidence>
<name>A0A0A8XTX4_ARUDO</name>
<reference evidence="1" key="1">
    <citation type="submission" date="2014-09" db="EMBL/GenBank/DDBJ databases">
        <authorList>
            <person name="Magalhaes I.L.F."/>
            <person name="Oliveira U."/>
            <person name="Santos F.R."/>
            <person name="Vidigal T.H.D.A."/>
            <person name="Brescovit A.D."/>
            <person name="Santos A.J."/>
        </authorList>
    </citation>
    <scope>NUCLEOTIDE SEQUENCE</scope>
    <source>
        <tissue evidence="1">Shoot tissue taken approximately 20 cm above the soil surface</tissue>
    </source>
</reference>
<dbReference type="AlphaFoldDB" id="A0A0A8XTX4"/>
<accession>A0A0A8XTX4</accession>
<protein>
    <submittedName>
        <fullName evidence="1">Uncharacterized protein</fullName>
    </submittedName>
</protein>
<organism evidence="1">
    <name type="scientific">Arundo donax</name>
    <name type="common">Giant reed</name>
    <name type="synonym">Donax arundinaceus</name>
    <dbReference type="NCBI Taxonomy" id="35708"/>
    <lineage>
        <taxon>Eukaryota</taxon>
        <taxon>Viridiplantae</taxon>
        <taxon>Streptophyta</taxon>
        <taxon>Embryophyta</taxon>
        <taxon>Tracheophyta</taxon>
        <taxon>Spermatophyta</taxon>
        <taxon>Magnoliopsida</taxon>
        <taxon>Liliopsida</taxon>
        <taxon>Poales</taxon>
        <taxon>Poaceae</taxon>
        <taxon>PACMAD clade</taxon>
        <taxon>Arundinoideae</taxon>
        <taxon>Arundineae</taxon>
        <taxon>Arundo</taxon>
    </lineage>
</organism>
<dbReference type="EMBL" id="GBRH01280549">
    <property type="protein sequence ID" value="JAD17346.1"/>
    <property type="molecule type" value="Transcribed_RNA"/>
</dbReference>
<reference evidence="1" key="2">
    <citation type="journal article" date="2015" name="Data Brief">
        <title>Shoot transcriptome of the giant reed, Arundo donax.</title>
        <authorList>
            <person name="Barrero R.A."/>
            <person name="Guerrero F.D."/>
            <person name="Moolhuijzen P."/>
            <person name="Goolsby J.A."/>
            <person name="Tidwell J."/>
            <person name="Bellgard S.E."/>
            <person name="Bellgard M.I."/>
        </authorList>
    </citation>
    <scope>NUCLEOTIDE SEQUENCE</scope>
    <source>
        <tissue evidence="1">Shoot tissue taken approximately 20 cm above the soil surface</tissue>
    </source>
</reference>
<proteinExistence type="predicted"/>